<keyword evidence="3" id="KW-1185">Reference proteome</keyword>
<evidence type="ECO:0000259" key="1">
    <source>
        <dbReference type="Pfam" id="PF20651"/>
    </source>
</evidence>
<feature type="domain" description="Exocyst complex component EXOC6/Sec15 N-terminal" evidence="1">
    <location>
        <begin position="104"/>
        <end position="191"/>
    </location>
</feature>
<dbReference type="InterPro" id="IPR007225">
    <property type="entry name" value="EXOC6/Sec15"/>
</dbReference>
<evidence type="ECO:0000313" key="2">
    <source>
        <dbReference type="EMBL" id="KAK8580106.1"/>
    </source>
</evidence>
<protein>
    <recommendedName>
        <fullName evidence="1">Exocyst complex component EXOC6/Sec15 N-terminal domain-containing protein</fullName>
    </recommendedName>
</protein>
<accession>A0ABR2FGN5</accession>
<dbReference type="PANTHER" id="PTHR12702">
    <property type="entry name" value="SEC15"/>
    <property type="match status" value="1"/>
</dbReference>
<evidence type="ECO:0000313" key="3">
    <source>
        <dbReference type="Proteomes" id="UP001472677"/>
    </source>
</evidence>
<gene>
    <name evidence="2" type="ORF">V6N12_070390</name>
</gene>
<dbReference type="EMBL" id="JBBPBM010000006">
    <property type="protein sequence ID" value="KAK8580106.1"/>
    <property type="molecule type" value="Genomic_DNA"/>
</dbReference>
<proteinExistence type="predicted"/>
<organism evidence="2 3">
    <name type="scientific">Hibiscus sabdariffa</name>
    <name type="common">roselle</name>
    <dbReference type="NCBI Taxonomy" id="183260"/>
    <lineage>
        <taxon>Eukaryota</taxon>
        <taxon>Viridiplantae</taxon>
        <taxon>Streptophyta</taxon>
        <taxon>Embryophyta</taxon>
        <taxon>Tracheophyta</taxon>
        <taxon>Spermatophyta</taxon>
        <taxon>Magnoliopsida</taxon>
        <taxon>eudicotyledons</taxon>
        <taxon>Gunneridae</taxon>
        <taxon>Pentapetalae</taxon>
        <taxon>rosids</taxon>
        <taxon>malvids</taxon>
        <taxon>Malvales</taxon>
        <taxon>Malvaceae</taxon>
        <taxon>Malvoideae</taxon>
        <taxon>Hibiscus</taxon>
    </lineage>
</organism>
<dbReference type="Pfam" id="PF20651">
    <property type="entry name" value="EXOC6_Sec15_N"/>
    <property type="match status" value="1"/>
</dbReference>
<dbReference type="InterPro" id="IPR048359">
    <property type="entry name" value="EXOC6_Sec15_N"/>
</dbReference>
<name>A0ABR2FGN5_9ROSI</name>
<dbReference type="Proteomes" id="UP001472677">
    <property type="component" value="Unassembled WGS sequence"/>
</dbReference>
<comment type="caution">
    <text evidence="2">The sequence shown here is derived from an EMBL/GenBank/DDBJ whole genome shotgun (WGS) entry which is preliminary data.</text>
</comment>
<reference evidence="2 3" key="1">
    <citation type="journal article" date="2024" name="G3 (Bethesda)">
        <title>Genome assembly of Hibiscus sabdariffa L. provides insights into metabolisms of medicinal natural products.</title>
        <authorList>
            <person name="Kim T."/>
        </authorList>
    </citation>
    <scope>NUCLEOTIDE SEQUENCE [LARGE SCALE GENOMIC DNA]</scope>
    <source>
        <strain evidence="2">TK-2024</strain>
        <tissue evidence="2">Old leaves</tissue>
    </source>
</reference>
<dbReference type="PANTHER" id="PTHR12702:SF0">
    <property type="entry name" value="EXOCYST COMPLEX COMPONENT 6"/>
    <property type="match status" value="1"/>
</dbReference>
<sequence length="198" mass="22350">MDSKPPKRSVIDNGETGEDLVRATLIGNGDDLGPLVRHAFEMGRPKPPVQQLKHLMKKKWRLRTSARFTRRNSFVWLTSFGASWSTPKSLKVFSPAIISGCRRICIQVLELCVKLKCNKHLSQALFYLALKAVDLIEKNYLQNIPVNKFKIVIEKVIPMIKALIEMKVTAHFNEWFVHIRSSAKDIGQTAIGHAASAC</sequence>